<dbReference type="InterPro" id="IPR001789">
    <property type="entry name" value="Sig_transdc_resp-reg_receiver"/>
</dbReference>
<dbReference type="AlphaFoldDB" id="H0QTQ4"/>
<proteinExistence type="predicted"/>
<reference evidence="3 4" key="1">
    <citation type="submission" date="2011-12" db="EMBL/GenBank/DDBJ databases">
        <title>Whole genome shotgun sequence of Arthrobacter globiformis NBRC 12137.</title>
        <authorList>
            <person name="Miyazawa S."/>
            <person name="Hosoyama A."/>
            <person name="Tsuchikane K."/>
            <person name="Katsumata H."/>
            <person name="Yamazaki S."/>
            <person name="Fujita N."/>
        </authorList>
    </citation>
    <scope>NUCLEOTIDE SEQUENCE [LARGE SCALE GENOMIC DNA]</scope>
    <source>
        <strain evidence="3 4">NBRC 12137</strain>
    </source>
</reference>
<dbReference type="RefSeq" id="WP_003806156.1">
    <property type="nucleotide sequence ID" value="NZ_BAEG01000113.1"/>
</dbReference>
<keyword evidence="4" id="KW-1185">Reference proteome</keyword>
<evidence type="ECO:0000256" key="1">
    <source>
        <dbReference type="PROSITE-ProRule" id="PRU00169"/>
    </source>
</evidence>
<dbReference type="GO" id="GO:0000160">
    <property type="term" value="P:phosphorelay signal transduction system"/>
    <property type="evidence" value="ECO:0007669"/>
    <property type="project" value="InterPro"/>
</dbReference>
<evidence type="ECO:0000313" key="4">
    <source>
        <dbReference type="Proteomes" id="UP000003828"/>
    </source>
</evidence>
<feature type="modified residue" description="4-aspartylphosphate" evidence="1">
    <location>
        <position position="62"/>
    </location>
</feature>
<dbReference type="OrthoDB" id="8478724at2"/>
<organism evidence="3 4">
    <name type="scientific">Arthrobacter globiformis (strain ATCC 8010 / DSM 20124 / JCM 1332 / NBRC 12137 / NCIMB 8907 / NRRL B-2979 / 168)</name>
    <dbReference type="NCBI Taxonomy" id="1077972"/>
    <lineage>
        <taxon>Bacteria</taxon>
        <taxon>Bacillati</taxon>
        <taxon>Actinomycetota</taxon>
        <taxon>Actinomycetes</taxon>
        <taxon>Micrococcales</taxon>
        <taxon>Micrococcaceae</taxon>
        <taxon>Arthrobacter</taxon>
    </lineage>
</organism>
<dbReference type="STRING" id="1077972.ARGLB_113_00610"/>
<name>H0QTQ4_ARTG1</name>
<evidence type="ECO:0000313" key="3">
    <source>
        <dbReference type="EMBL" id="GAB16205.1"/>
    </source>
</evidence>
<dbReference type="InterPro" id="IPR011006">
    <property type="entry name" value="CheY-like_superfamily"/>
</dbReference>
<evidence type="ECO:0000259" key="2">
    <source>
        <dbReference type="PROSITE" id="PS50110"/>
    </source>
</evidence>
<sequence>MSVKFRVLVVDDEPKAHDTVATVIDEEFYDDIIVELTHLDSFDEAESLLGSPASQFDLVVLDVMDNGPLGANSVRTKGTDLYSRIRKIRWVPVIFFTAIKEDLGFESEPPLRTILGKDESSELGAAIRRALESNAAGTARELVETLDRETRMFLDRNVAPHWDAYTQHEPESLRRLLVSRLAAWLRDWETSSTAQLEAISEHVPSASFYLVPPVGKSWRAGTILRDPAGDYWIVLTPSCDLVLGRNADGRGGPKAARILLARLVPVDGHGSVAKALQDGPVSNNVRGPAVQILRNRNDFRWFYLPEFLGVPDRLVDLEHLVTHEYDAVSAWERIADLDSPFAEELLARQSHWRGRIGTPELGLDDSALLDGLRARVRFQASTESASN</sequence>
<dbReference type="PROSITE" id="PS50110">
    <property type="entry name" value="RESPONSE_REGULATORY"/>
    <property type="match status" value="1"/>
</dbReference>
<dbReference type="Proteomes" id="UP000003828">
    <property type="component" value="Unassembled WGS sequence"/>
</dbReference>
<accession>H0QTQ4</accession>
<comment type="caution">
    <text evidence="3">The sequence shown here is derived from an EMBL/GenBank/DDBJ whole genome shotgun (WGS) entry which is preliminary data.</text>
</comment>
<gene>
    <name evidence="3" type="ORF">ARGLB_113_00610</name>
</gene>
<feature type="domain" description="Response regulatory" evidence="2">
    <location>
        <begin position="6"/>
        <end position="154"/>
    </location>
</feature>
<keyword evidence="1" id="KW-0597">Phosphoprotein</keyword>
<dbReference type="EMBL" id="BAEG01000113">
    <property type="protein sequence ID" value="GAB16205.1"/>
    <property type="molecule type" value="Genomic_DNA"/>
</dbReference>
<protein>
    <recommendedName>
        <fullName evidence="2">Response regulatory domain-containing protein</fullName>
    </recommendedName>
</protein>
<dbReference type="eggNOG" id="COG0784">
    <property type="taxonomic scope" value="Bacteria"/>
</dbReference>
<dbReference type="SUPFAM" id="SSF52172">
    <property type="entry name" value="CheY-like"/>
    <property type="match status" value="1"/>
</dbReference>
<dbReference type="Gene3D" id="3.40.50.2300">
    <property type="match status" value="1"/>
</dbReference>